<reference evidence="2" key="1">
    <citation type="submission" date="2006-03" db="EMBL/GenBank/DDBJ databases">
        <title>Complete sequence of Rhodopseudomonas palustris BisB18.</title>
        <authorList>
            <consortium name="US DOE Joint Genome Institute"/>
            <person name="Copeland A."/>
            <person name="Lucas S."/>
            <person name="Lapidus A."/>
            <person name="Barry K."/>
            <person name="Detter J.C."/>
            <person name="Glavina del Rio T."/>
            <person name="Hammon N."/>
            <person name="Israni S."/>
            <person name="Dalin E."/>
            <person name="Tice H."/>
            <person name="Pitluck S."/>
            <person name="Chain P."/>
            <person name="Malfatti S."/>
            <person name="Shin M."/>
            <person name="Vergez L."/>
            <person name="Schmutz J."/>
            <person name="Larimer F."/>
            <person name="Land M."/>
            <person name="Hauser L."/>
            <person name="Pelletier D.A."/>
            <person name="Kyrpides N."/>
            <person name="Anderson I."/>
            <person name="Oda Y."/>
            <person name="Harwood C.S."/>
            <person name="Richardson P."/>
        </authorList>
    </citation>
    <scope>NUCLEOTIDE SEQUENCE [LARGE SCALE GENOMIC DNA]</scope>
    <source>
        <strain evidence="2">BisB18</strain>
    </source>
</reference>
<dbReference type="InterPro" id="IPR029063">
    <property type="entry name" value="SAM-dependent_MTases_sf"/>
</dbReference>
<dbReference type="Gene3D" id="3.40.50.150">
    <property type="entry name" value="Vaccinia Virus protein VP39"/>
    <property type="match status" value="1"/>
</dbReference>
<dbReference type="eggNOG" id="COG2520">
    <property type="taxonomic scope" value="Bacteria"/>
</dbReference>
<feature type="domain" description="Methyltransferase FkbM" evidence="1">
    <location>
        <begin position="75"/>
        <end position="242"/>
    </location>
</feature>
<dbReference type="InterPro" id="IPR006342">
    <property type="entry name" value="FkbM_mtfrase"/>
</dbReference>
<keyword evidence="2" id="KW-0808">Transferase</keyword>
<dbReference type="PANTHER" id="PTHR34203:SF15">
    <property type="entry name" value="SLL1173 PROTEIN"/>
    <property type="match status" value="1"/>
</dbReference>
<proteinExistence type="predicted"/>
<dbReference type="Pfam" id="PF05050">
    <property type="entry name" value="Methyltransf_21"/>
    <property type="match status" value="1"/>
</dbReference>
<dbReference type="HOGENOM" id="CLU_081241_1_0_5"/>
<dbReference type="InterPro" id="IPR052514">
    <property type="entry name" value="SAM-dependent_MTase"/>
</dbReference>
<accession>Q20X31</accession>
<sequence>MNASAARPAAFVMVSTAHGSMLVNRFDYRLTPGGGFGVGYQLLTRSAFDPDEVDIALRLLETRRKHFGDGVVAIDCGANIGVHTIEWSALMQGWGEVIAIEAQERVFYALAGNITLNNCLNARALWAAVGAQDGHIRVPKPNYLVPSSFGSLEIRQRDSTEYIGQEIDYSDAATIETKLVSIDGMALPRLDLIKIDIEGMEIEALTGAAASLRQFRPQLMIEKIKSNETELRAFVTELGYQVFPMGLNLLAIHGSDPALGQISCG</sequence>
<dbReference type="OrthoDB" id="9814604at2"/>
<keyword evidence="2" id="KW-0489">Methyltransferase</keyword>
<dbReference type="EMBL" id="CP000301">
    <property type="protein sequence ID" value="ABD90305.1"/>
    <property type="molecule type" value="Genomic_DNA"/>
</dbReference>
<protein>
    <submittedName>
        <fullName evidence="2">Methyltransferase FkbM</fullName>
    </submittedName>
</protein>
<dbReference type="STRING" id="316056.RPC_4783"/>
<organism evidence="2">
    <name type="scientific">Rhodopseudomonas palustris (strain BisB18)</name>
    <dbReference type="NCBI Taxonomy" id="316056"/>
    <lineage>
        <taxon>Bacteria</taxon>
        <taxon>Pseudomonadati</taxon>
        <taxon>Pseudomonadota</taxon>
        <taxon>Alphaproteobacteria</taxon>
        <taxon>Hyphomicrobiales</taxon>
        <taxon>Nitrobacteraceae</taxon>
        <taxon>Rhodopseudomonas</taxon>
    </lineage>
</organism>
<dbReference type="AlphaFoldDB" id="Q20X31"/>
<dbReference type="SUPFAM" id="SSF53335">
    <property type="entry name" value="S-adenosyl-L-methionine-dependent methyltransferases"/>
    <property type="match status" value="1"/>
</dbReference>
<dbReference type="KEGG" id="rpc:RPC_4783"/>
<dbReference type="RefSeq" id="WP_011475182.1">
    <property type="nucleotide sequence ID" value="NC_007925.1"/>
</dbReference>
<gene>
    <name evidence="2" type="ordered locus">RPC_4783</name>
</gene>
<dbReference type="NCBIfam" id="TIGR01444">
    <property type="entry name" value="fkbM_fam"/>
    <property type="match status" value="1"/>
</dbReference>
<evidence type="ECO:0000259" key="1">
    <source>
        <dbReference type="Pfam" id="PF05050"/>
    </source>
</evidence>
<dbReference type="GO" id="GO:0008168">
    <property type="term" value="F:methyltransferase activity"/>
    <property type="evidence" value="ECO:0007669"/>
    <property type="project" value="UniProtKB-KW"/>
</dbReference>
<dbReference type="GO" id="GO:0032259">
    <property type="term" value="P:methylation"/>
    <property type="evidence" value="ECO:0007669"/>
    <property type="project" value="UniProtKB-KW"/>
</dbReference>
<dbReference type="PANTHER" id="PTHR34203">
    <property type="entry name" value="METHYLTRANSFERASE, FKBM FAMILY PROTEIN"/>
    <property type="match status" value="1"/>
</dbReference>
<evidence type="ECO:0000313" key="2">
    <source>
        <dbReference type="EMBL" id="ABD90305.1"/>
    </source>
</evidence>
<name>Q20X31_RHOPB</name>